<keyword evidence="11" id="KW-1185">Reference proteome</keyword>
<dbReference type="InterPro" id="IPR027409">
    <property type="entry name" value="GroEL-like_apical_dom_sf"/>
</dbReference>
<evidence type="ECO:0000313" key="12">
    <source>
        <dbReference type="WBParaSite" id="Hba_10992"/>
    </source>
</evidence>
<evidence type="ECO:0000256" key="10">
    <source>
        <dbReference type="SAM" id="Phobius"/>
    </source>
</evidence>
<dbReference type="AlphaFoldDB" id="A0A1I7X0N5"/>
<evidence type="ECO:0000313" key="11">
    <source>
        <dbReference type="Proteomes" id="UP000095283"/>
    </source>
</evidence>
<dbReference type="Gene3D" id="1.10.560.10">
    <property type="entry name" value="GroEL-like equatorial domain"/>
    <property type="match status" value="2"/>
</dbReference>
<evidence type="ECO:0000256" key="7">
    <source>
        <dbReference type="ARBA" id="ARBA00023186"/>
    </source>
</evidence>
<dbReference type="WBParaSite" id="Hba_10992">
    <property type="protein sequence ID" value="Hba_10992"/>
    <property type="gene ID" value="Hba_10992"/>
</dbReference>
<dbReference type="GO" id="GO:0005524">
    <property type="term" value="F:ATP binding"/>
    <property type="evidence" value="ECO:0007669"/>
    <property type="project" value="UniProtKB-KW"/>
</dbReference>
<keyword evidence="4" id="KW-0963">Cytoplasm</keyword>
<dbReference type="Gene3D" id="3.30.260.10">
    <property type="entry name" value="TCP-1-like chaperonin intermediate domain"/>
    <property type="match status" value="1"/>
</dbReference>
<comment type="similarity">
    <text evidence="2 9">Belongs to the TCP-1 chaperonin family.</text>
</comment>
<organism evidence="11 12">
    <name type="scientific">Heterorhabditis bacteriophora</name>
    <name type="common">Entomopathogenic nematode worm</name>
    <dbReference type="NCBI Taxonomy" id="37862"/>
    <lineage>
        <taxon>Eukaryota</taxon>
        <taxon>Metazoa</taxon>
        <taxon>Ecdysozoa</taxon>
        <taxon>Nematoda</taxon>
        <taxon>Chromadorea</taxon>
        <taxon>Rhabditida</taxon>
        <taxon>Rhabditina</taxon>
        <taxon>Rhabditomorpha</taxon>
        <taxon>Strongyloidea</taxon>
        <taxon>Heterorhabditidae</taxon>
        <taxon>Heterorhabditis</taxon>
    </lineage>
</organism>
<dbReference type="PROSITE" id="PS00995">
    <property type="entry name" value="TCP1_3"/>
    <property type="match status" value="1"/>
</dbReference>
<dbReference type="Pfam" id="PF00118">
    <property type="entry name" value="Cpn60_TCP1"/>
    <property type="match status" value="2"/>
</dbReference>
<keyword evidence="7 9" id="KW-0143">Chaperone</keyword>
<dbReference type="GO" id="GO:0140662">
    <property type="term" value="F:ATP-dependent protein folding chaperone"/>
    <property type="evidence" value="ECO:0007669"/>
    <property type="project" value="InterPro"/>
</dbReference>
<dbReference type="PROSITE" id="PS00750">
    <property type="entry name" value="TCP1_1"/>
    <property type="match status" value="1"/>
</dbReference>
<accession>A0A1I7X0N5</accession>
<reference evidence="12" key="1">
    <citation type="submission" date="2016-11" db="UniProtKB">
        <authorList>
            <consortium name="WormBaseParasite"/>
        </authorList>
    </citation>
    <scope>IDENTIFICATION</scope>
</reference>
<keyword evidence="10" id="KW-0472">Membrane</keyword>
<proteinExistence type="inferred from homology"/>
<dbReference type="InterPro" id="IPR027413">
    <property type="entry name" value="GROEL-like_equatorial_sf"/>
</dbReference>
<dbReference type="Gene3D" id="3.50.7.10">
    <property type="entry name" value="GroEL"/>
    <property type="match status" value="1"/>
</dbReference>
<keyword evidence="10" id="KW-0812">Transmembrane</keyword>
<dbReference type="GO" id="GO:0051082">
    <property type="term" value="F:unfolded protein binding"/>
    <property type="evidence" value="ECO:0007669"/>
    <property type="project" value="InterPro"/>
</dbReference>
<evidence type="ECO:0000256" key="5">
    <source>
        <dbReference type="ARBA" id="ARBA00022741"/>
    </source>
</evidence>
<dbReference type="InterPro" id="IPR017998">
    <property type="entry name" value="Chaperone_TCP-1"/>
</dbReference>
<evidence type="ECO:0000256" key="4">
    <source>
        <dbReference type="ARBA" id="ARBA00022490"/>
    </source>
</evidence>
<sequence>MAAAAESLLALTGKRITGQSIRTQNVTACAAIANIVKSSLGPVGLDKMLVDDVGDVIVTNDGATILKQLEVEHPAGKVLVELAQLQDEEVGDGTTSVVIVAAELLKAADELVKNKLHPTTVINGYRLACREAVKYMQVAVLTCILSCKIVRSVMHYNLFDIKFLKENLSFTVDELGRQSIIGAAKTAMSSKIIGSDSDFFAAICVDAAEAVKVTDSSGKITYPIKAVNVLKAHGKSARESLLIKGYALNCTQCLCVLQMRRFKCYILTVIYVYLLHIVRFSITNFYYLYYRGANDVMLDEMERSVHDALCVVRRVLESKKLVAGGGAIEAALNVWLEAFATTLVSIFSHIFFNFQILEFINKLQSSREQLAVAEFAQALLVIPKTLSSNAAKDCTELVAKLRAFHNKAQTNKQLQHLKWAGLDLESGEIRDNKEAGVLEPLISKASSSVVKSLKFATEAAITILRIDDLIKLDKQESRGQGDECGA</sequence>
<dbReference type="SUPFAM" id="SSF48592">
    <property type="entry name" value="GroEL equatorial domain-like"/>
    <property type="match status" value="1"/>
</dbReference>
<dbReference type="InterPro" id="IPR002423">
    <property type="entry name" value="Cpn60/GroEL/TCP-1"/>
</dbReference>
<evidence type="ECO:0000256" key="8">
    <source>
        <dbReference type="ARBA" id="ARBA00030049"/>
    </source>
</evidence>
<keyword evidence="6 9" id="KW-0067">ATP-binding</keyword>
<dbReference type="PROSITE" id="PS00751">
    <property type="entry name" value="TCP1_2"/>
    <property type="match status" value="1"/>
</dbReference>
<dbReference type="FunFam" id="1.10.560.10:FF:000070">
    <property type="entry name" value="Uncharacterized protein"/>
    <property type="match status" value="1"/>
</dbReference>
<dbReference type="InterPro" id="IPR027410">
    <property type="entry name" value="TCP-1-like_intermed_sf"/>
</dbReference>
<dbReference type="SUPFAM" id="SSF54849">
    <property type="entry name" value="GroEL-intermediate domain like"/>
    <property type="match status" value="1"/>
</dbReference>
<dbReference type="GO" id="GO:0005737">
    <property type="term" value="C:cytoplasm"/>
    <property type="evidence" value="ECO:0007669"/>
    <property type="project" value="UniProtKB-SubCell"/>
</dbReference>
<evidence type="ECO:0000256" key="1">
    <source>
        <dbReference type="ARBA" id="ARBA00004496"/>
    </source>
</evidence>
<dbReference type="Proteomes" id="UP000095283">
    <property type="component" value="Unplaced"/>
</dbReference>
<protein>
    <recommendedName>
        <fullName evidence="3">T-complex protein 1 subunit alpha</fullName>
    </recommendedName>
    <alternativeName>
        <fullName evidence="8">CCT-alpha</fullName>
    </alternativeName>
</protein>
<evidence type="ECO:0000256" key="2">
    <source>
        <dbReference type="ARBA" id="ARBA00008020"/>
    </source>
</evidence>
<evidence type="ECO:0000256" key="3">
    <source>
        <dbReference type="ARBA" id="ARBA00014424"/>
    </source>
</evidence>
<keyword evidence="10" id="KW-1133">Transmembrane helix</keyword>
<keyword evidence="5 9" id="KW-0547">Nucleotide-binding</keyword>
<evidence type="ECO:0000256" key="6">
    <source>
        <dbReference type="ARBA" id="ARBA00022840"/>
    </source>
</evidence>
<evidence type="ECO:0000256" key="9">
    <source>
        <dbReference type="RuleBase" id="RU004187"/>
    </source>
</evidence>
<feature type="transmembrane region" description="Helical" evidence="10">
    <location>
        <begin position="338"/>
        <end position="357"/>
    </location>
</feature>
<comment type="subcellular location">
    <subcellularLocation>
        <location evidence="1">Cytoplasm</location>
    </subcellularLocation>
</comment>
<dbReference type="PANTHER" id="PTHR11353">
    <property type="entry name" value="CHAPERONIN"/>
    <property type="match status" value="1"/>
</dbReference>
<dbReference type="GO" id="GO:0016887">
    <property type="term" value="F:ATP hydrolysis activity"/>
    <property type="evidence" value="ECO:0007669"/>
    <property type="project" value="InterPro"/>
</dbReference>
<dbReference type="InterPro" id="IPR002194">
    <property type="entry name" value="Chaperonin_TCP-1_CS"/>
</dbReference>
<dbReference type="PRINTS" id="PR00304">
    <property type="entry name" value="TCOMPLEXTCP1"/>
</dbReference>
<feature type="transmembrane region" description="Helical" evidence="10">
    <location>
        <begin position="264"/>
        <end position="289"/>
    </location>
</feature>
<name>A0A1I7X0N5_HETBA</name>